<name>A0A3M9M5S3_9MICO</name>
<dbReference type="PROSITE" id="PS51257">
    <property type="entry name" value="PROKAR_LIPOPROTEIN"/>
    <property type="match status" value="1"/>
</dbReference>
<feature type="signal peptide" evidence="1">
    <location>
        <begin position="1"/>
        <end position="26"/>
    </location>
</feature>
<dbReference type="AlphaFoldDB" id="A0A3M9M5S3"/>
<protein>
    <recommendedName>
        <fullName evidence="4">ScyD/ScyE family protein</fullName>
    </recommendedName>
</protein>
<gene>
    <name evidence="2" type="ORF">EFY87_13400</name>
</gene>
<organism evidence="2 3">
    <name type="scientific">Flexivirga caeni</name>
    <dbReference type="NCBI Taxonomy" id="2294115"/>
    <lineage>
        <taxon>Bacteria</taxon>
        <taxon>Bacillati</taxon>
        <taxon>Actinomycetota</taxon>
        <taxon>Actinomycetes</taxon>
        <taxon>Micrococcales</taxon>
        <taxon>Dermacoccaceae</taxon>
        <taxon>Flexivirga</taxon>
    </lineage>
</organism>
<comment type="caution">
    <text evidence="2">The sequence shown here is derived from an EMBL/GenBank/DDBJ whole genome shotgun (WGS) entry which is preliminary data.</text>
</comment>
<feature type="chain" id="PRO_5038335423" description="ScyD/ScyE family protein" evidence="1">
    <location>
        <begin position="27"/>
        <end position="411"/>
    </location>
</feature>
<dbReference type="InterPro" id="IPR011042">
    <property type="entry name" value="6-blade_b-propeller_TolB-like"/>
</dbReference>
<proteinExistence type="predicted"/>
<sequence>MVMSVVRTSGRRVGLAAAVMALAVTAAGCSSSGSKTSTPQGLTGHQAKAFADKQISALDASAATVLRPKPGSYLAGKKTVTVLGSTTPANGDENPYAILPVTRTIGSERAGDVLVDNFNNRSNFQGTGTTIVDMHPKGSVSVFANLAGAKRSCPGGVGLTTAMVQLKTGWIIVGSLPSTDGVTTTAGRGCLLVVSPKGKLVKTISAPYLNGPWDATVKDDGDTATLFVDNTLVGLKHSPTATAHGGNVVRLTLKQTASSPPTVTAHTVIASGYGEAGDPTVFVKGPTGLLLGSNGTLYVADNVGNRVQKVPNALTRTTSAGVGTTLTSGGQLSDPLGMTFAPGGDLLVANARNGKIVEVTPSGEQVGEDYAIENTGQDPAGSGDLFDLAIDPYRHGVLFVKDDENTLALLH</sequence>
<evidence type="ECO:0000256" key="1">
    <source>
        <dbReference type="SAM" id="SignalP"/>
    </source>
</evidence>
<dbReference type="Proteomes" id="UP000271678">
    <property type="component" value="Unassembled WGS sequence"/>
</dbReference>
<keyword evidence="1" id="KW-0732">Signal</keyword>
<dbReference type="EMBL" id="RJJQ01000014">
    <property type="protein sequence ID" value="RNI20892.1"/>
    <property type="molecule type" value="Genomic_DNA"/>
</dbReference>
<keyword evidence="3" id="KW-1185">Reference proteome</keyword>
<dbReference type="SUPFAM" id="SSF101898">
    <property type="entry name" value="NHL repeat"/>
    <property type="match status" value="1"/>
</dbReference>
<reference evidence="2 3" key="1">
    <citation type="submission" date="2018-11" db="EMBL/GenBank/DDBJ databases">
        <title>Draft genome of Simplicispira Flexivirga sp. BO-16.</title>
        <authorList>
            <person name="Im W.T."/>
        </authorList>
    </citation>
    <scope>NUCLEOTIDE SEQUENCE [LARGE SCALE GENOMIC DNA]</scope>
    <source>
        <strain evidence="2 3">BO-16</strain>
    </source>
</reference>
<evidence type="ECO:0000313" key="3">
    <source>
        <dbReference type="Proteomes" id="UP000271678"/>
    </source>
</evidence>
<accession>A0A3M9M5S3</accession>
<evidence type="ECO:0000313" key="2">
    <source>
        <dbReference type="EMBL" id="RNI20892.1"/>
    </source>
</evidence>
<dbReference type="Gene3D" id="2.120.10.30">
    <property type="entry name" value="TolB, C-terminal domain"/>
    <property type="match status" value="1"/>
</dbReference>
<evidence type="ECO:0008006" key="4">
    <source>
        <dbReference type="Google" id="ProtNLM"/>
    </source>
</evidence>